<dbReference type="Proteomes" id="UP000298138">
    <property type="component" value="Unassembled WGS sequence"/>
</dbReference>
<evidence type="ECO:0000259" key="5">
    <source>
        <dbReference type="PROSITE" id="PS50219"/>
    </source>
</evidence>
<reference evidence="6 7" key="1">
    <citation type="submission" date="2019-04" db="EMBL/GenBank/DDBJ databases">
        <title>Comparative genomics and transcriptomics to analyze fruiting body development in filamentous ascomycetes.</title>
        <authorList>
            <consortium name="DOE Joint Genome Institute"/>
            <person name="Lutkenhaus R."/>
            <person name="Traeger S."/>
            <person name="Breuer J."/>
            <person name="Kuo A."/>
            <person name="Lipzen A."/>
            <person name="Pangilinan J."/>
            <person name="Dilworth D."/>
            <person name="Sandor L."/>
            <person name="Poggeler S."/>
            <person name="Barry K."/>
            <person name="Grigoriev I.V."/>
            <person name="Nowrousian M."/>
        </authorList>
    </citation>
    <scope>NUCLEOTIDE SEQUENCE [LARGE SCALE GENOMIC DNA]</scope>
    <source>
        <strain evidence="6 7">CBS 389.68</strain>
    </source>
</reference>
<feature type="region of interest" description="Disordered" evidence="3">
    <location>
        <begin position="1"/>
        <end position="192"/>
    </location>
</feature>
<dbReference type="Gene3D" id="1.10.10.10">
    <property type="entry name" value="Winged helix-like DNA-binding domain superfamily/Winged helix DNA-binding domain"/>
    <property type="match status" value="1"/>
</dbReference>
<proteinExistence type="predicted"/>
<dbReference type="Gene3D" id="2.30.29.30">
    <property type="entry name" value="Pleckstrin-homology domain (PH domain)/Phosphotyrosine-binding domain (PTB)"/>
    <property type="match status" value="1"/>
</dbReference>
<feature type="compositionally biased region" description="Low complexity" evidence="3">
    <location>
        <begin position="76"/>
        <end position="97"/>
    </location>
</feature>
<feature type="domain" description="DH" evidence="4">
    <location>
        <begin position="522"/>
        <end position="714"/>
    </location>
</feature>
<dbReference type="SMART" id="SM00325">
    <property type="entry name" value="RhoGEF"/>
    <property type="match status" value="1"/>
</dbReference>
<dbReference type="PANTHER" id="PTHR46572">
    <property type="entry name" value="RHO1 GDP-GTP EXCHANGE PROTEIN 1-RELATED"/>
    <property type="match status" value="1"/>
</dbReference>
<evidence type="ECO:0000256" key="2">
    <source>
        <dbReference type="ARBA" id="ARBA00022658"/>
    </source>
</evidence>
<dbReference type="SMART" id="SM00049">
    <property type="entry name" value="DEP"/>
    <property type="match status" value="1"/>
</dbReference>
<evidence type="ECO:0000313" key="7">
    <source>
        <dbReference type="Proteomes" id="UP000298138"/>
    </source>
</evidence>
<dbReference type="InterPro" id="IPR036390">
    <property type="entry name" value="WH_DNA-bd_sf"/>
</dbReference>
<feature type="compositionally biased region" description="Polar residues" evidence="3">
    <location>
        <begin position="44"/>
        <end position="68"/>
    </location>
</feature>
<dbReference type="Pfam" id="PF00621">
    <property type="entry name" value="RhoGEF"/>
    <property type="match status" value="1"/>
</dbReference>
<dbReference type="InterPro" id="IPR036388">
    <property type="entry name" value="WH-like_DNA-bd_sf"/>
</dbReference>
<dbReference type="FunCoup" id="A0A4S2MIX5">
    <property type="interactions" value="305"/>
</dbReference>
<dbReference type="PROSITE" id="PS50219">
    <property type="entry name" value="CNH"/>
    <property type="match status" value="1"/>
</dbReference>
<feature type="compositionally biased region" description="Low complexity" evidence="3">
    <location>
        <begin position="284"/>
        <end position="310"/>
    </location>
</feature>
<dbReference type="OrthoDB" id="2272012at2759"/>
<dbReference type="Gene3D" id="1.20.900.10">
    <property type="entry name" value="Dbl homology (DH) domain"/>
    <property type="match status" value="1"/>
</dbReference>
<protein>
    <submittedName>
        <fullName evidence="6">CNH-domain-containing protein</fullName>
    </submittedName>
</protein>
<dbReference type="SUPFAM" id="SSF50729">
    <property type="entry name" value="PH domain-like"/>
    <property type="match status" value="1"/>
</dbReference>
<dbReference type="GO" id="GO:0035556">
    <property type="term" value="P:intracellular signal transduction"/>
    <property type="evidence" value="ECO:0007669"/>
    <property type="project" value="InterPro"/>
</dbReference>
<sequence length="1227" mass="137991">MADPRHHHDPRHYQHPPTSSAAAASSQPSHRDAAFSDIFGTAPSGRSQTMTSQPVYQAYNGRSQTMTSGYPPRMPAPQQQQQQRPQQHPQQQYPPRQNGYSMNSGMNGHAPAYPPQPQRADHHAQQYGTAAPTPQERRPYPQPMRVQTGGMPHAGGQRPLPNRYYPPPPALNSDPYRSRSMAASTSGYAPQMSPSYPVHNAPYGGQQARTTAHGRIVPERHDERAMSLTNYAHERNQVQTMSGRIIPHRREDGPDPQAYSQYQQQRLNSMPARDHNFAARHRTPSTASASSSVTAVAPSPSSASVSSMSSGNDLHRSSGSARSGTSTSSSSTVVPTHGRRGPLCYPALLSRVADLFKERITPGDRVKNGLTYKSAFTGAEGVDLIAGIIYTSDRNLALLLGRALDAQKFFHDVTYEHRLRDSTNEVYQFRDGMVEEAHEVNGVFTLLTECYSPTCTRNQLCYSIACPRRLEQQARLNMRLQPGLKRQESRTSLHGDDEKEQKLWIHTVPQEIADKVSDKEKKRQEVICEAIYTERDFVKDLEYLRDFWMKPLRSTNPQNPSPIPEHRREKFIRTVFGNVLEVHAVNSRLAEALTRRQQQAPVVKNIGDIFLEFVPQFEPFIKYGANQLYGKFEFEKEKASNPAFAKFVEETERMKESRKLELNGYLTKPTTRLARYPLLLEAALKPTPEDNPDKQDLPKAVALVREFLTRVNIESGKAENHFNLVQLQSQLVAPGQEVDWLTEEGRQLVFKGVLKKADGGGDINCFLFDHALLLVKVKVVNKREQYKVFRKPIPLELLVITQMEEVLPKGGNIKRPSSSLLPGAKSNPLKGNNPNDFNAREKGYPITFQHLGKRGFVAPLFATSIIQRKKWIEHIEAQQSVLRERRSIFTRTVLCDGFFGGNNRVNCLVPIDGGRKLVYGTDTGIYVSDRKPKDSTGSTPKKVIEVNKVEQIDVLEEYSMLLLLCEKTLMSVPLEGLDPNDTTLANKRPKKIMGHTNFFKAGVCLGRVLVCCVKSSSLSSTVKVLEPRETLSRGREGRAFRGLLRGGQDALKPFKEFYIPTESSSIHFLKSKLCVGCARGFEVVSLETLETQSLLDPADTSLDLYVKKENVKPIAIYRLNGEFLLNYCDYSFYVNRNGWRARPDWQIAWEGQPTAFALSYPYVLAFEPSFVEIRNCETGGLVAIVTGRNVRMLHESTREIIYAYEDEITGEDVVASLDFWSKQAQGN</sequence>
<gene>
    <name evidence="6" type="ORF">EX30DRAFT_224944</name>
</gene>
<name>A0A4S2MIX5_9PEZI</name>
<dbReference type="PANTHER" id="PTHR46572:SF2">
    <property type="entry name" value="RHO1 GDP-GTP EXCHANGE PROTEIN 1-RELATED"/>
    <property type="match status" value="1"/>
</dbReference>
<feature type="domain" description="CNH" evidence="5">
    <location>
        <begin position="902"/>
        <end position="1200"/>
    </location>
</feature>
<dbReference type="FunFam" id="1.20.900.10:FF:000035">
    <property type="entry name" value="Rho guanyl nucleotide exchange factor"/>
    <property type="match status" value="1"/>
</dbReference>
<dbReference type="CDD" id="cd04435">
    <property type="entry name" value="DEP_fRom2"/>
    <property type="match status" value="1"/>
</dbReference>
<dbReference type="InterPro" id="IPR035899">
    <property type="entry name" value="DBL_dom_sf"/>
</dbReference>
<feature type="region of interest" description="Disordered" evidence="3">
    <location>
        <begin position="279"/>
        <end position="338"/>
    </location>
</feature>
<dbReference type="InterPro" id="IPR041675">
    <property type="entry name" value="PH_5"/>
</dbReference>
<dbReference type="SMART" id="SM00036">
    <property type="entry name" value="CNH"/>
    <property type="match status" value="1"/>
</dbReference>
<keyword evidence="2" id="KW-0344">Guanine-nucleotide releasing factor</keyword>
<keyword evidence="1" id="KW-0597">Phosphoprotein</keyword>
<dbReference type="AlphaFoldDB" id="A0A4S2MIX5"/>
<keyword evidence="7" id="KW-1185">Reference proteome</keyword>
<dbReference type="STRING" id="341454.A0A4S2MIX5"/>
<dbReference type="GO" id="GO:0005085">
    <property type="term" value="F:guanyl-nucleotide exchange factor activity"/>
    <property type="evidence" value="ECO:0007669"/>
    <property type="project" value="UniProtKB-KW"/>
</dbReference>
<dbReference type="InterPro" id="IPR011993">
    <property type="entry name" value="PH-like_dom_sf"/>
</dbReference>
<evidence type="ECO:0000256" key="3">
    <source>
        <dbReference type="SAM" id="MobiDB-lite"/>
    </source>
</evidence>
<feature type="compositionally biased region" description="Low complexity" evidence="3">
    <location>
        <begin position="317"/>
        <end position="332"/>
    </location>
</feature>
<dbReference type="EMBL" id="ML220163">
    <property type="protein sequence ID" value="TGZ76901.1"/>
    <property type="molecule type" value="Genomic_DNA"/>
</dbReference>
<feature type="compositionally biased region" description="Polar residues" evidence="3">
    <location>
        <begin position="181"/>
        <end position="192"/>
    </location>
</feature>
<dbReference type="PROSITE" id="PS50010">
    <property type="entry name" value="DH_2"/>
    <property type="match status" value="1"/>
</dbReference>
<dbReference type="SUPFAM" id="SSF48065">
    <property type="entry name" value="DBL homology domain (DH-domain)"/>
    <property type="match status" value="1"/>
</dbReference>
<dbReference type="Pfam" id="PF00610">
    <property type="entry name" value="DEP"/>
    <property type="match status" value="1"/>
</dbReference>
<dbReference type="Pfam" id="PF00780">
    <property type="entry name" value="CNH"/>
    <property type="match status" value="1"/>
</dbReference>
<dbReference type="Pfam" id="PF15405">
    <property type="entry name" value="PH_5"/>
    <property type="match status" value="1"/>
</dbReference>
<dbReference type="InParanoid" id="A0A4S2MIX5"/>
<dbReference type="InterPro" id="IPR052233">
    <property type="entry name" value="Rho-type_GEFs"/>
</dbReference>
<organism evidence="6 7">
    <name type="scientific">Ascodesmis nigricans</name>
    <dbReference type="NCBI Taxonomy" id="341454"/>
    <lineage>
        <taxon>Eukaryota</taxon>
        <taxon>Fungi</taxon>
        <taxon>Dikarya</taxon>
        <taxon>Ascomycota</taxon>
        <taxon>Pezizomycotina</taxon>
        <taxon>Pezizomycetes</taxon>
        <taxon>Pezizales</taxon>
        <taxon>Ascodesmidaceae</taxon>
        <taxon>Ascodesmis</taxon>
    </lineage>
</organism>
<dbReference type="InterPro" id="IPR001180">
    <property type="entry name" value="CNH_dom"/>
</dbReference>
<dbReference type="InterPro" id="IPR000219">
    <property type="entry name" value="DH_dom"/>
</dbReference>
<dbReference type="InterPro" id="IPR000591">
    <property type="entry name" value="DEP_dom"/>
</dbReference>
<evidence type="ECO:0000259" key="4">
    <source>
        <dbReference type="PROSITE" id="PS50010"/>
    </source>
</evidence>
<accession>A0A4S2MIX5</accession>
<feature type="region of interest" description="Disordered" evidence="3">
    <location>
        <begin position="814"/>
        <end position="833"/>
    </location>
</feature>
<evidence type="ECO:0000256" key="1">
    <source>
        <dbReference type="ARBA" id="ARBA00022553"/>
    </source>
</evidence>
<evidence type="ECO:0000313" key="6">
    <source>
        <dbReference type="EMBL" id="TGZ76901.1"/>
    </source>
</evidence>
<dbReference type="CDD" id="cd00160">
    <property type="entry name" value="RhoGEF"/>
    <property type="match status" value="1"/>
</dbReference>
<dbReference type="SUPFAM" id="SSF46785">
    <property type="entry name" value="Winged helix' DNA-binding domain"/>
    <property type="match status" value="1"/>
</dbReference>